<dbReference type="PATRIC" id="fig|1703773.3.peg.608"/>
<dbReference type="PIRSF" id="PIRSF026760">
    <property type="entry name" value="UCP026760"/>
    <property type="match status" value="1"/>
</dbReference>
<reference evidence="3 4" key="1">
    <citation type="journal article" date="2015" name="Microbiome">
        <title>Genomic resolution of linkages in carbon, nitrogen, and sulfur cycling among widespread estuary sediment bacteria.</title>
        <authorList>
            <person name="Baker B.J."/>
            <person name="Lazar C.S."/>
            <person name="Teske A.P."/>
            <person name="Dick G.J."/>
        </authorList>
    </citation>
    <scope>NUCLEOTIDE SEQUENCE [LARGE SCALE GENOMIC DNA]</scope>
    <source>
        <strain evidence="3">SM1_40</strain>
    </source>
</reference>
<comment type="caution">
    <text evidence="3">The sequence shown here is derived from an EMBL/GenBank/DDBJ whole genome shotgun (WGS) entry which is preliminary data.</text>
</comment>
<accession>A0A0S8JD42</accession>
<evidence type="ECO:0000313" key="3">
    <source>
        <dbReference type="EMBL" id="KPL06733.1"/>
    </source>
</evidence>
<feature type="domain" description="D-glutamate N-acetyltransferase-like N-terminal" evidence="2">
    <location>
        <begin position="43"/>
        <end position="143"/>
    </location>
</feature>
<protein>
    <recommendedName>
        <fullName evidence="5">EBNA-1 nuclear protein</fullName>
    </recommendedName>
</protein>
<dbReference type="AlphaFoldDB" id="A0A0S8JD42"/>
<dbReference type="Pfam" id="PF07755">
    <property type="entry name" value="DUF1611"/>
    <property type="match status" value="1"/>
</dbReference>
<evidence type="ECO:0000259" key="1">
    <source>
        <dbReference type="Pfam" id="PF07755"/>
    </source>
</evidence>
<name>A0A0S8JD42_UNCT6</name>
<evidence type="ECO:0008006" key="5">
    <source>
        <dbReference type="Google" id="ProtNLM"/>
    </source>
</evidence>
<gene>
    <name evidence="3" type="ORF">AMJ71_09465</name>
</gene>
<dbReference type="Proteomes" id="UP000051035">
    <property type="component" value="Unassembled WGS sequence"/>
</dbReference>
<proteinExistence type="predicted"/>
<dbReference type="InterPro" id="IPR035086">
    <property type="entry name" value="DgcN-like_C"/>
</dbReference>
<evidence type="ECO:0000259" key="2">
    <source>
        <dbReference type="Pfam" id="PF17396"/>
    </source>
</evidence>
<dbReference type="Pfam" id="PF17396">
    <property type="entry name" value="DUF1611_N"/>
    <property type="match status" value="1"/>
</dbReference>
<dbReference type="Gene3D" id="3.40.50.300">
    <property type="entry name" value="P-loop containing nucleotide triphosphate hydrolases"/>
    <property type="match status" value="1"/>
</dbReference>
<dbReference type="InterPro" id="IPR011669">
    <property type="entry name" value="DgcN-like"/>
</dbReference>
<evidence type="ECO:0000313" key="4">
    <source>
        <dbReference type="Proteomes" id="UP000051035"/>
    </source>
</evidence>
<dbReference type="InterPro" id="IPR035402">
    <property type="entry name" value="DgcN-like_N"/>
</dbReference>
<dbReference type="PANTHER" id="PTHR40690:SF1">
    <property type="entry name" value="DUF1611 DOMAIN-CONTAINING PROTEIN"/>
    <property type="match status" value="1"/>
</dbReference>
<sequence>MDVINGNAVVYCEGAFNTPNGKTAHGLVRFTRRYRVLAVIDSRYAGKDAGEVLDGTRTGITVYATTDDAVQALRGAGTPPAYFVVGIAPDGGRLGPDARSDVKGALELGLNVDCGLHDFLSEDPEMTALAASNHVSIRDVRKPPPHGELHFFNGKIEEVTAFKVAVLGTDSAVGKRTTAWLIVRTLEERGKGAELIGTGQTAWFQGACYSIMLDALINDFVSGEIEHAVWSAWHDQRPDVIVIEGQGSLMNPAYPGGFEILAAGRPDVIVLQHAPARRDYDGFPGYLIQPLDHQIKALEIISGKTVVAITVNHEHMEPREIPAACEAITKEVDLPAFDVLVDGAGQLVDILESAMREYQVTSGKTRIDL</sequence>
<dbReference type="PANTHER" id="PTHR40690">
    <property type="entry name" value="GLL3100 PROTEIN"/>
    <property type="match status" value="1"/>
</dbReference>
<dbReference type="EMBL" id="LJVA01000136">
    <property type="protein sequence ID" value="KPL06733.1"/>
    <property type="molecule type" value="Genomic_DNA"/>
</dbReference>
<dbReference type="InterPro" id="IPR027417">
    <property type="entry name" value="P-loop_NTPase"/>
</dbReference>
<feature type="domain" description="D-glutamate N-acetyltransferase-like C-terminal" evidence="1">
    <location>
        <begin position="151"/>
        <end position="348"/>
    </location>
</feature>
<dbReference type="SUPFAM" id="SSF52540">
    <property type="entry name" value="P-loop containing nucleoside triphosphate hydrolases"/>
    <property type="match status" value="1"/>
</dbReference>
<organism evidence="3 4">
    <name type="scientific">candidate division TA06 bacterium SM1_40</name>
    <dbReference type="NCBI Taxonomy" id="1703773"/>
    <lineage>
        <taxon>Bacteria</taxon>
        <taxon>Bacteria division TA06</taxon>
    </lineage>
</organism>
<dbReference type="Gene3D" id="3.40.50.720">
    <property type="entry name" value="NAD(P)-binding Rossmann-like Domain"/>
    <property type="match status" value="1"/>
</dbReference>